<feature type="transmembrane region" description="Helical" evidence="9">
    <location>
        <begin position="736"/>
        <end position="753"/>
    </location>
</feature>
<sequence length="807" mass="89600">MAVARIKLLRNKREAVVRQMRRDIALLLQSKQDATARIRNVLAANEFIELFCELIVARLSIIAKQRECPADLKEGIASVIFAAPRCSEIPELGAIRDIFEKKYGKDFVSAATDLRPNSGVNRMLIEKLSVRTPTGEVKLKVMKEIAKEFQIDWDTTESEMELLKPAEDCIEGPDTFFSASSLPVKHVPVQSVEQNRPRTRSVVSNRERGTMQFEDTASAAEAAADSAKKAVAAAQAAAYLASRDSKQFTQAFGISSKPDASNHHGGFAAFSGSKISLENSTAPGNFHMSQSSYGSHYLSHEEKRPTDVGSGNFHRRNSYNASSANSDIKFDVCDHDQDNKMEGPPGGKVLRRHSYNAPTAHSDIQWDESDCDEEIEVEAPPGCTSLPPERTPPPIPPSLGKQGSFHRVHPKLPDYEDLAARFEALKYQKIVPKITASRDGDHYAAFHTLCSGIGIRVLVIHVAFTSLGCLILAFVWQFYTLWLLVQLHESSETGMHHKFTTDTFQLFTAAFDNKIGKSFAWMSIMYLSSGTIQILTAAEWYLVFTCMAATLSQLPNLNSIAGVSLSGGLTAVGYRIPVVSYELVRDKSDIGETFQVLNALGIIAFAFTVHNLTLLRFGTRVNRFQMLQATVPPTEKHASHLPMWKIVMVANALTAMSLFPIATGRYWVYGREMTKSKRVLTAFYHFHSHGVLRFVLALTSLFVVINALTSFPIYAMPTFDDLESKHASKSNKPCPLWCRFLIQALFGYTNYLGANCIAQMWWLNWSLGILGMALSSLLTAAGAYIIIKSEVDDSFLRPCNKLTDYSN</sequence>
<feature type="transmembrane region" description="Helical" evidence="9">
    <location>
        <begin position="596"/>
        <end position="617"/>
    </location>
</feature>
<dbReference type="Gramene" id="ESR38559">
    <property type="protein sequence ID" value="ESR38559"/>
    <property type="gene ID" value="CICLE_v10026997mg"/>
</dbReference>
<dbReference type="KEGG" id="cic:CICLE_v10026997mg"/>
<feature type="region of interest" description="Disordered" evidence="8">
    <location>
        <begin position="301"/>
        <end position="320"/>
    </location>
</feature>
<dbReference type="InterPro" id="IPR005061">
    <property type="entry name" value="Ist1"/>
</dbReference>
<keyword evidence="7 9" id="KW-0472">Membrane</keyword>
<dbReference type="GO" id="GO:0015031">
    <property type="term" value="P:protein transport"/>
    <property type="evidence" value="ECO:0007669"/>
    <property type="project" value="InterPro"/>
</dbReference>
<dbReference type="GO" id="GO:0006865">
    <property type="term" value="P:amino acid transport"/>
    <property type="evidence" value="ECO:0007669"/>
    <property type="project" value="UniProtKB-KW"/>
</dbReference>
<name>V4UGU6_CITCL</name>
<protein>
    <recommendedName>
        <fullName evidence="10">Amino acid transporter transmembrane domain-containing protein</fullName>
    </recommendedName>
</protein>
<evidence type="ECO:0000256" key="7">
    <source>
        <dbReference type="ARBA" id="ARBA00023136"/>
    </source>
</evidence>
<feature type="transmembrane region" description="Helical" evidence="9">
    <location>
        <begin position="646"/>
        <end position="668"/>
    </location>
</feature>
<dbReference type="InterPro" id="IPR013057">
    <property type="entry name" value="AA_transpt_TM"/>
</dbReference>
<feature type="transmembrane region" description="Helical" evidence="9">
    <location>
        <begin position="694"/>
        <end position="715"/>
    </location>
</feature>
<dbReference type="GO" id="GO:0016020">
    <property type="term" value="C:membrane"/>
    <property type="evidence" value="ECO:0007669"/>
    <property type="project" value="UniProtKB-SubCell"/>
</dbReference>
<dbReference type="STRING" id="85681.V4UGU6"/>
<dbReference type="Proteomes" id="UP000030687">
    <property type="component" value="Unassembled WGS sequence"/>
</dbReference>
<dbReference type="FunCoup" id="V4UGU6">
    <property type="interactions" value="1735"/>
</dbReference>
<evidence type="ECO:0000256" key="5">
    <source>
        <dbReference type="ARBA" id="ARBA00022970"/>
    </source>
</evidence>
<dbReference type="PANTHER" id="PTHR12161">
    <property type="entry name" value="IST1 FAMILY MEMBER"/>
    <property type="match status" value="1"/>
</dbReference>
<evidence type="ECO:0000256" key="2">
    <source>
        <dbReference type="ARBA" id="ARBA00005536"/>
    </source>
</evidence>
<proteinExistence type="inferred from homology"/>
<dbReference type="Pfam" id="PF01490">
    <property type="entry name" value="Aa_trans"/>
    <property type="match status" value="1"/>
</dbReference>
<comment type="subcellular location">
    <subcellularLocation>
        <location evidence="1">Membrane</location>
    </subcellularLocation>
</comment>
<evidence type="ECO:0000256" key="3">
    <source>
        <dbReference type="ARBA" id="ARBA00022448"/>
    </source>
</evidence>
<evidence type="ECO:0000256" key="4">
    <source>
        <dbReference type="ARBA" id="ARBA00022692"/>
    </source>
</evidence>
<dbReference type="InParanoid" id="V4UGU6"/>
<keyword evidence="12" id="KW-1185">Reference proteome</keyword>
<dbReference type="EMBL" id="KI536925">
    <property type="protein sequence ID" value="ESR38559.1"/>
    <property type="molecule type" value="Genomic_DNA"/>
</dbReference>
<feature type="domain" description="Amino acid transporter transmembrane" evidence="10">
    <location>
        <begin position="444"/>
        <end position="741"/>
    </location>
</feature>
<dbReference type="eggNOG" id="KOG2027">
    <property type="taxonomic scope" value="Eukaryota"/>
</dbReference>
<keyword evidence="3" id="KW-0813">Transport</keyword>
<evidence type="ECO:0000313" key="11">
    <source>
        <dbReference type="EMBL" id="ESR38559.1"/>
    </source>
</evidence>
<keyword evidence="6 9" id="KW-1133">Transmembrane helix</keyword>
<evidence type="ECO:0000259" key="10">
    <source>
        <dbReference type="Pfam" id="PF01490"/>
    </source>
</evidence>
<evidence type="ECO:0000256" key="8">
    <source>
        <dbReference type="SAM" id="MobiDB-lite"/>
    </source>
</evidence>
<organism evidence="11 12">
    <name type="scientific">Citrus clementina</name>
    <name type="common">Clementine</name>
    <name type="synonym">Citrus deliciosa x Citrus sinensis</name>
    <dbReference type="NCBI Taxonomy" id="85681"/>
    <lineage>
        <taxon>Eukaryota</taxon>
        <taxon>Viridiplantae</taxon>
        <taxon>Streptophyta</taxon>
        <taxon>Embryophyta</taxon>
        <taxon>Tracheophyta</taxon>
        <taxon>Spermatophyta</taxon>
        <taxon>Magnoliopsida</taxon>
        <taxon>eudicotyledons</taxon>
        <taxon>Gunneridae</taxon>
        <taxon>Pentapetalae</taxon>
        <taxon>rosids</taxon>
        <taxon>malvids</taxon>
        <taxon>Sapindales</taxon>
        <taxon>Rutaceae</taxon>
        <taxon>Aurantioideae</taxon>
        <taxon>Citrus</taxon>
    </lineage>
</organism>
<accession>V4UGU6</accession>
<dbReference type="FunFam" id="1.20.1260.60:FF:000003">
    <property type="entry name" value="IST1-like protein isoform A"/>
    <property type="match status" value="1"/>
</dbReference>
<feature type="transmembrane region" description="Helical" evidence="9">
    <location>
        <begin position="457"/>
        <end position="479"/>
    </location>
</feature>
<dbReference type="InterPro" id="IPR042277">
    <property type="entry name" value="IST1-like"/>
</dbReference>
<dbReference type="AlphaFoldDB" id="V4UGU6"/>
<reference evidence="11 12" key="1">
    <citation type="submission" date="2013-10" db="EMBL/GenBank/DDBJ databases">
        <authorList>
            <consortium name="International Citrus Genome Consortium"/>
            <person name="Jenkins J."/>
            <person name="Schmutz J."/>
            <person name="Prochnik S."/>
            <person name="Rokhsar D."/>
            <person name="Gmitter F."/>
            <person name="Ollitrault P."/>
            <person name="Machado M."/>
            <person name="Talon M."/>
            <person name="Wincker P."/>
            <person name="Jaillon O."/>
            <person name="Morgante M."/>
        </authorList>
    </citation>
    <scope>NUCLEOTIDE SEQUENCE</scope>
    <source>
        <strain evidence="12">cv. Clemenules</strain>
    </source>
</reference>
<feature type="transmembrane region" description="Helical" evidence="9">
    <location>
        <begin position="519"/>
        <end position="544"/>
    </location>
</feature>
<evidence type="ECO:0000256" key="9">
    <source>
        <dbReference type="SAM" id="Phobius"/>
    </source>
</evidence>
<feature type="transmembrane region" description="Helical" evidence="9">
    <location>
        <begin position="765"/>
        <end position="787"/>
    </location>
</feature>
<keyword evidence="4 9" id="KW-0812">Transmembrane</keyword>
<comment type="similarity">
    <text evidence="2">Belongs to the IST1 family.</text>
</comment>
<evidence type="ECO:0000256" key="6">
    <source>
        <dbReference type="ARBA" id="ARBA00022989"/>
    </source>
</evidence>
<gene>
    <name evidence="11" type="ORF">CICLE_v10026997mg</name>
</gene>
<evidence type="ECO:0000313" key="12">
    <source>
        <dbReference type="Proteomes" id="UP000030687"/>
    </source>
</evidence>
<dbReference type="eggNOG" id="KOG1303">
    <property type="taxonomic scope" value="Eukaryota"/>
</dbReference>
<keyword evidence="5" id="KW-0029">Amino-acid transport</keyword>
<evidence type="ECO:0000256" key="1">
    <source>
        <dbReference type="ARBA" id="ARBA00004370"/>
    </source>
</evidence>
<dbReference type="Pfam" id="PF03398">
    <property type="entry name" value="Ist1"/>
    <property type="match status" value="1"/>
</dbReference>
<dbReference type="Gene3D" id="1.20.1260.60">
    <property type="entry name" value="Vacuolar protein sorting-associated protein Ist1"/>
    <property type="match status" value="1"/>
</dbReference>
<dbReference type="PANTHER" id="PTHR12161:SF55">
    <property type="entry name" value="REGULATOR OF VPS4 ACTIVITY IN THE MVB PATHWAY PROTEIN"/>
    <property type="match status" value="1"/>
</dbReference>